<evidence type="ECO:0000256" key="2">
    <source>
        <dbReference type="PIRSR" id="PIRSR000808-1"/>
    </source>
</evidence>
<dbReference type="AlphaFoldDB" id="A0A239BGM7"/>
<evidence type="ECO:0000256" key="1">
    <source>
        <dbReference type="NCBIfam" id="TIGR00209"/>
    </source>
</evidence>
<feature type="domain" description="DUF4921" evidence="6">
    <location>
        <begin position="144"/>
        <end position="322"/>
    </location>
</feature>
<dbReference type="InterPro" id="IPR036265">
    <property type="entry name" value="HIT-like_sf"/>
</dbReference>
<evidence type="ECO:0000313" key="7">
    <source>
        <dbReference type="EMBL" id="SNS06508.1"/>
    </source>
</evidence>
<reference evidence="8" key="1">
    <citation type="submission" date="2017-06" db="EMBL/GenBank/DDBJ databases">
        <authorList>
            <person name="Varghese N."/>
            <person name="Submissions S."/>
        </authorList>
    </citation>
    <scope>NUCLEOTIDE SEQUENCE [LARGE SCALE GENOMIC DNA]</scope>
    <source>
        <strain evidence="8">SCA</strain>
    </source>
</reference>
<keyword evidence="3" id="KW-0479">Metal-binding</keyword>
<dbReference type="EC" id="2.7.7.12" evidence="1"/>
<keyword evidence="4" id="KW-0408">Iron</keyword>
<protein>
    <recommendedName>
        <fullName evidence="1">Galactose-1-phosphate uridylyltransferase</fullName>
        <ecNumber evidence="1">2.7.7.12</ecNumber>
    </recommendedName>
</protein>
<feature type="binding site" evidence="4">
    <location>
        <position position="181"/>
    </location>
    <ligand>
        <name>Fe cation</name>
        <dbReference type="ChEBI" id="CHEBI:24875"/>
    </ligand>
</feature>
<dbReference type="Gene3D" id="3.30.428.10">
    <property type="entry name" value="HIT-like"/>
    <property type="match status" value="2"/>
</dbReference>
<feature type="region of interest" description="Disordered" evidence="5">
    <location>
        <begin position="1"/>
        <end position="35"/>
    </location>
</feature>
<name>A0A239BGM7_9FIRM</name>
<keyword evidence="7" id="KW-0808">Transferase</keyword>
<evidence type="ECO:0000256" key="4">
    <source>
        <dbReference type="PIRSR" id="PIRSR000808-4"/>
    </source>
</evidence>
<feature type="binding site" evidence="4">
    <location>
        <position position="290"/>
    </location>
    <ligand>
        <name>Fe cation</name>
        <dbReference type="ChEBI" id="CHEBI:24875"/>
    </ligand>
</feature>
<comment type="cofactor">
    <cofactor evidence="4">
        <name>Fe cation</name>
        <dbReference type="ChEBI" id="CHEBI:24875"/>
    </cofactor>
    <text evidence="4">Binds 1 Fe cation per subunit.</text>
</comment>
<evidence type="ECO:0000256" key="5">
    <source>
        <dbReference type="SAM" id="MobiDB-lite"/>
    </source>
</evidence>
<dbReference type="PANTHER" id="PTHR42763:SF2">
    <property type="entry name" value="ADP-GLUCOSE PHOSPHORYLASE"/>
    <property type="match status" value="1"/>
</dbReference>
<keyword evidence="7" id="KW-0548">Nucleotidyltransferase</keyword>
<sequence length="345" mass="40416">MSEFRKDPFTNRQVIIAQERGRRPNATQSGEDSELEKNQYEEKCFFCLGNENLTPQETFEIKNNEHWLVRVFPNKFPILLSNNEANDHDKEELFEAVRGKGIHEVIVDHYAHNKHFFNMTRDEFGNMLLAYKNRYNACYGVEDTAYVSLFKNFLKKAGASLSHPHSQIISMPIIPQEILIEVENCDRFYEKNKKSLHEAVIIKERNKNERLIYENKNFVVMAPFASMYNYEVEIIHKHIGLFKDMDEELMNELSEVFYLLFQKYNEVLGPIPFNLFLHTPPKNHEKAKFHWHFHITPRLSNQAGFELSTGVYVNAVSPEDAANDLRITSRGKNDISYDGMNLNII</sequence>
<feature type="binding site" evidence="3">
    <location>
        <position position="44"/>
    </location>
    <ligand>
        <name>Zn(2+)</name>
        <dbReference type="ChEBI" id="CHEBI:29105"/>
    </ligand>
</feature>
<feature type="binding site" evidence="3">
    <location>
        <position position="163"/>
    </location>
    <ligand>
        <name>Zn(2+)</name>
        <dbReference type="ChEBI" id="CHEBI:29105"/>
    </ligand>
</feature>
<dbReference type="OrthoDB" id="9769064at2"/>
<evidence type="ECO:0000256" key="3">
    <source>
        <dbReference type="PIRSR" id="PIRSR000808-3"/>
    </source>
</evidence>
<dbReference type="GO" id="GO:0006012">
    <property type="term" value="P:galactose metabolic process"/>
    <property type="evidence" value="ECO:0007669"/>
    <property type="project" value="UniProtKB-UniRule"/>
</dbReference>
<feature type="active site" description="Tele-UMP-histidine intermediate" evidence="2">
    <location>
        <position position="165"/>
    </location>
</feature>
<dbReference type="NCBIfam" id="TIGR00209">
    <property type="entry name" value="galT_1"/>
    <property type="match status" value="1"/>
</dbReference>
<accession>A0A239BGM7</accession>
<organism evidence="7 8">
    <name type="scientific">Anaerovirgula multivorans</name>
    <dbReference type="NCBI Taxonomy" id="312168"/>
    <lineage>
        <taxon>Bacteria</taxon>
        <taxon>Bacillati</taxon>
        <taxon>Bacillota</taxon>
        <taxon>Clostridia</taxon>
        <taxon>Peptostreptococcales</taxon>
        <taxon>Natronincolaceae</taxon>
        <taxon>Anaerovirgula</taxon>
    </lineage>
</organism>
<proteinExistence type="predicted"/>
<dbReference type="GO" id="GO:0008108">
    <property type="term" value="F:UDP-glucose:hexose-1-phosphate uridylyltransferase activity"/>
    <property type="evidence" value="ECO:0007669"/>
    <property type="project" value="UniProtKB-UniRule"/>
</dbReference>
<evidence type="ECO:0000313" key="8">
    <source>
        <dbReference type="Proteomes" id="UP000198304"/>
    </source>
</evidence>
<dbReference type="InterPro" id="IPR053177">
    <property type="entry name" value="ADP-glucose_phosphorylase"/>
</dbReference>
<dbReference type="PIRSF" id="PIRSF000808">
    <property type="entry name" value="GalT"/>
    <property type="match status" value="1"/>
</dbReference>
<keyword evidence="8" id="KW-1185">Reference proteome</keyword>
<dbReference type="PANTHER" id="PTHR42763">
    <property type="entry name" value="ADP-GLUCOSE PHOSPHORYLASE"/>
    <property type="match status" value="1"/>
</dbReference>
<dbReference type="GO" id="GO:0008270">
    <property type="term" value="F:zinc ion binding"/>
    <property type="evidence" value="ECO:0007669"/>
    <property type="project" value="InterPro"/>
</dbReference>
<gene>
    <name evidence="7" type="ORF">SAMN05446037_1003226</name>
</gene>
<feature type="binding site" evidence="4">
    <location>
        <position position="292"/>
    </location>
    <ligand>
        <name>Fe cation</name>
        <dbReference type="ChEBI" id="CHEBI:24875"/>
    </ligand>
</feature>
<dbReference type="SUPFAM" id="SSF54197">
    <property type="entry name" value="HIT-like"/>
    <property type="match status" value="2"/>
</dbReference>
<dbReference type="Pfam" id="PF16268">
    <property type="entry name" value="DUF4921"/>
    <property type="match status" value="1"/>
</dbReference>
<feature type="binding site" evidence="4">
    <location>
        <position position="278"/>
    </location>
    <ligand>
        <name>Fe cation</name>
        <dbReference type="ChEBI" id="CHEBI:24875"/>
    </ligand>
</feature>
<dbReference type="RefSeq" id="WP_089281703.1">
    <property type="nucleotide sequence ID" value="NZ_FZOJ01000003.1"/>
</dbReference>
<dbReference type="EMBL" id="FZOJ01000003">
    <property type="protein sequence ID" value="SNS06508.1"/>
    <property type="molecule type" value="Genomic_DNA"/>
</dbReference>
<dbReference type="InterPro" id="IPR032576">
    <property type="entry name" value="DUF4921"/>
</dbReference>
<dbReference type="Proteomes" id="UP000198304">
    <property type="component" value="Unassembled WGS sequence"/>
</dbReference>
<keyword evidence="3" id="KW-0862">Zinc</keyword>
<comment type="cofactor">
    <cofactor evidence="3">
        <name>Zn(2+)</name>
        <dbReference type="ChEBI" id="CHEBI:29105"/>
    </cofactor>
    <text evidence="3">Binds 1 zinc ion per subunit.</text>
</comment>
<feature type="binding site" evidence="3">
    <location>
        <position position="112"/>
    </location>
    <ligand>
        <name>Zn(2+)</name>
        <dbReference type="ChEBI" id="CHEBI:29105"/>
    </ligand>
</feature>
<evidence type="ECO:0000259" key="6">
    <source>
        <dbReference type="Pfam" id="PF16268"/>
    </source>
</evidence>
<feature type="binding site" evidence="3">
    <location>
        <position position="47"/>
    </location>
    <ligand>
        <name>Zn(2+)</name>
        <dbReference type="ChEBI" id="CHEBI:29105"/>
    </ligand>
</feature>
<dbReference type="InterPro" id="IPR001937">
    <property type="entry name" value="GalP_UDPtransf1"/>
</dbReference>